<proteinExistence type="predicted"/>
<evidence type="ECO:0000256" key="1">
    <source>
        <dbReference type="SAM" id="MobiDB-lite"/>
    </source>
</evidence>
<organism evidence="2">
    <name type="scientific">viral metagenome</name>
    <dbReference type="NCBI Taxonomy" id="1070528"/>
    <lineage>
        <taxon>unclassified sequences</taxon>
        <taxon>metagenomes</taxon>
        <taxon>organismal metagenomes</taxon>
    </lineage>
</organism>
<sequence length="131" mass="14288">MRIYLAASYSARLAVEARAAELRARGHNVTSTWHNGHHETRPGIDANGTEAEQAQWAREDLRDIRRADALILCADLGASRRGGAHVETGYALGYGKALVVVGDTSNVFYTLDEVLRFATWGECVVAMDATL</sequence>
<feature type="region of interest" description="Disordered" evidence="1">
    <location>
        <begin position="30"/>
        <end position="51"/>
    </location>
</feature>
<keyword evidence="2" id="KW-0808">Transferase</keyword>
<dbReference type="AlphaFoldDB" id="A0A6M3LL75"/>
<protein>
    <submittedName>
        <fullName evidence="2">Putative nucleoside deoxyribosyltransferase</fullName>
    </submittedName>
</protein>
<dbReference type="Pfam" id="PF05014">
    <property type="entry name" value="Nuc_deoxyrib_tr"/>
    <property type="match status" value="1"/>
</dbReference>
<dbReference type="InterPro" id="IPR007710">
    <property type="entry name" value="Nucleoside_deoxyribTrfase"/>
</dbReference>
<gene>
    <name evidence="2" type="ORF">MM415B03651_0002</name>
</gene>
<dbReference type="GO" id="GO:0016740">
    <property type="term" value="F:transferase activity"/>
    <property type="evidence" value="ECO:0007669"/>
    <property type="project" value="UniProtKB-KW"/>
</dbReference>
<reference evidence="2" key="1">
    <citation type="submission" date="2020-03" db="EMBL/GenBank/DDBJ databases">
        <title>The deep terrestrial virosphere.</title>
        <authorList>
            <person name="Holmfeldt K."/>
            <person name="Nilsson E."/>
            <person name="Simone D."/>
            <person name="Lopez-Fernandez M."/>
            <person name="Wu X."/>
            <person name="de Brujin I."/>
            <person name="Lundin D."/>
            <person name="Andersson A."/>
            <person name="Bertilsson S."/>
            <person name="Dopson M."/>
        </authorList>
    </citation>
    <scope>NUCLEOTIDE SEQUENCE</scope>
    <source>
        <strain evidence="2">MM415B03651</strain>
    </source>
</reference>
<accession>A0A6M3LL75</accession>
<dbReference type="SUPFAM" id="SSF52309">
    <property type="entry name" value="N-(deoxy)ribosyltransferase-like"/>
    <property type="match status" value="1"/>
</dbReference>
<evidence type="ECO:0000313" key="2">
    <source>
        <dbReference type="EMBL" id="QJA95109.1"/>
    </source>
</evidence>
<dbReference type="EMBL" id="MT143287">
    <property type="protein sequence ID" value="QJA95109.1"/>
    <property type="molecule type" value="Genomic_DNA"/>
</dbReference>
<name>A0A6M3LL75_9ZZZZ</name>
<dbReference type="Gene3D" id="3.40.50.450">
    <property type="match status" value="1"/>
</dbReference>